<dbReference type="Gene3D" id="1.20.120.450">
    <property type="entry name" value="dinb family like domain"/>
    <property type="match status" value="1"/>
</dbReference>
<evidence type="ECO:0000313" key="2">
    <source>
        <dbReference type="EMBL" id="SNT06317.1"/>
    </source>
</evidence>
<dbReference type="InterPro" id="IPR017517">
    <property type="entry name" value="Maleyloyr_isom"/>
</dbReference>
<dbReference type="Pfam" id="PF11716">
    <property type="entry name" value="MDMPI_N"/>
    <property type="match status" value="1"/>
</dbReference>
<proteinExistence type="predicted"/>
<dbReference type="InterPro" id="IPR017520">
    <property type="entry name" value="CHP03086"/>
</dbReference>
<name>A0A239JKE3_9ACTN</name>
<sequence>MSDKLATAAAAVAGLVAAVRDDQLDQATPCAEFRVRDLLNHLIQVVHNFQALARREDVDWSPGPDRLTGDWRTAFAAEADRLVEAWADPAALEGVSPGMGLPQRTVGQMVLGDLVVHGWDLARGTGQEYRVDPSLVPALREFLDGMVETGRKMGAFGDPVDCPPDAGEFAELLAVTGRDPAWTRA</sequence>
<feature type="domain" description="Mycothiol-dependent maleylpyruvate isomerase metal-binding" evidence="1">
    <location>
        <begin position="5"/>
        <end position="122"/>
    </location>
</feature>
<dbReference type="SUPFAM" id="SSF109854">
    <property type="entry name" value="DinB/YfiT-like putative metalloenzymes"/>
    <property type="match status" value="1"/>
</dbReference>
<protein>
    <submittedName>
        <fullName evidence="2">TIGR03086 family protein</fullName>
    </submittedName>
</protein>
<dbReference type="AlphaFoldDB" id="A0A239JKE3"/>
<dbReference type="EMBL" id="FZNR01000036">
    <property type="protein sequence ID" value="SNT06317.1"/>
    <property type="molecule type" value="Genomic_DNA"/>
</dbReference>
<reference evidence="2 3" key="1">
    <citation type="submission" date="2017-06" db="EMBL/GenBank/DDBJ databases">
        <authorList>
            <person name="Kim H.J."/>
            <person name="Triplett B.A."/>
        </authorList>
    </citation>
    <scope>NUCLEOTIDE SEQUENCE [LARGE SCALE GENOMIC DNA]</scope>
    <source>
        <strain evidence="2 3">DSM 43151</strain>
    </source>
</reference>
<dbReference type="Proteomes" id="UP000198415">
    <property type="component" value="Unassembled WGS sequence"/>
</dbReference>
<dbReference type="NCBIfam" id="TIGR03083">
    <property type="entry name" value="maleylpyruvate isomerase family mycothiol-dependent enzyme"/>
    <property type="match status" value="1"/>
</dbReference>
<gene>
    <name evidence="2" type="ORF">SAMN06264365_13618</name>
</gene>
<dbReference type="InterPro" id="IPR024344">
    <property type="entry name" value="MDMPI_metal-binding"/>
</dbReference>
<organism evidence="2 3">
    <name type="scientific">Actinoplanes regularis</name>
    <dbReference type="NCBI Taxonomy" id="52697"/>
    <lineage>
        <taxon>Bacteria</taxon>
        <taxon>Bacillati</taxon>
        <taxon>Actinomycetota</taxon>
        <taxon>Actinomycetes</taxon>
        <taxon>Micromonosporales</taxon>
        <taxon>Micromonosporaceae</taxon>
        <taxon>Actinoplanes</taxon>
    </lineage>
</organism>
<evidence type="ECO:0000259" key="1">
    <source>
        <dbReference type="Pfam" id="PF11716"/>
    </source>
</evidence>
<dbReference type="InterPro" id="IPR034660">
    <property type="entry name" value="DinB/YfiT-like"/>
</dbReference>
<dbReference type="NCBIfam" id="TIGR03086">
    <property type="entry name" value="TIGR03086 family metal-binding protein"/>
    <property type="match status" value="1"/>
</dbReference>
<keyword evidence="3" id="KW-1185">Reference proteome</keyword>
<accession>A0A239JKE3</accession>
<dbReference type="GO" id="GO:0046872">
    <property type="term" value="F:metal ion binding"/>
    <property type="evidence" value="ECO:0007669"/>
    <property type="project" value="InterPro"/>
</dbReference>
<evidence type="ECO:0000313" key="3">
    <source>
        <dbReference type="Proteomes" id="UP000198415"/>
    </source>
</evidence>